<evidence type="ECO:0000313" key="2">
    <source>
        <dbReference type="Proteomes" id="UP001642360"/>
    </source>
</evidence>
<comment type="caution">
    <text evidence="1">The sequence shown here is derived from an EMBL/GenBank/DDBJ whole genome shotgun (WGS) entry which is preliminary data.</text>
</comment>
<keyword evidence="2" id="KW-1185">Reference proteome</keyword>
<reference evidence="1 2" key="1">
    <citation type="submission" date="2024-02" db="EMBL/GenBank/DDBJ databases">
        <authorList>
            <person name="Vignale AGUSTIN F."/>
            <person name="Sosa J E."/>
            <person name="Modenutti C."/>
        </authorList>
    </citation>
    <scope>NUCLEOTIDE SEQUENCE [LARGE SCALE GENOMIC DNA]</scope>
</reference>
<dbReference type="EMBL" id="CAUOFW020001362">
    <property type="protein sequence ID" value="CAK9144061.1"/>
    <property type="molecule type" value="Genomic_DNA"/>
</dbReference>
<name>A0ABC8RGH6_9AQUA</name>
<proteinExistence type="predicted"/>
<organism evidence="1 2">
    <name type="scientific">Ilex paraguariensis</name>
    <name type="common">yerba mate</name>
    <dbReference type="NCBI Taxonomy" id="185542"/>
    <lineage>
        <taxon>Eukaryota</taxon>
        <taxon>Viridiplantae</taxon>
        <taxon>Streptophyta</taxon>
        <taxon>Embryophyta</taxon>
        <taxon>Tracheophyta</taxon>
        <taxon>Spermatophyta</taxon>
        <taxon>Magnoliopsida</taxon>
        <taxon>eudicotyledons</taxon>
        <taxon>Gunneridae</taxon>
        <taxon>Pentapetalae</taxon>
        <taxon>asterids</taxon>
        <taxon>campanulids</taxon>
        <taxon>Aquifoliales</taxon>
        <taxon>Aquifoliaceae</taxon>
        <taxon>Ilex</taxon>
    </lineage>
</organism>
<evidence type="ECO:0000313" key="1">
    <source>
        <dbReference type="EMBL" id="CAK9144061.1"/>
    </source>
</evidence>
<protein>
    <submittedName>
        <fullName evidence="1">Uncharacterized protein</fullName>
    </submittedName>
</protein>
<accession>A0ABC8RGH6</accession>
<gene>
    <name evidence="1" type="ORF">ILEXP_LOCUS11802</name>
</gene>
<dbReference type="Proteomes" id="UP001642360">
    <property type="component" value="Unassembled WGS sequence"/>
</dbReference>
<sequence>MAGTNYFEDWDLGASMKHALVPGGSNGDDDFEDERIAIGLEDVSCPVILL</sequence>
<dbReference type="AlphaFoldDB" id="A0ABC8RGH6"/>